<dbReference type="STRING" id="224129.A0A1W4WWE4"/>
<reference evidence="7" key="1">
    <citation type="submission" date="2025-08" db="UniProtKB">
        <authorList>
            <consortium name="RefSeq"/>
        </authorList>
    </citation>
    <scope>IDENTIFICATION</scope>
    <source>
        <tissue evidence="7">Entire body</tissue>
    </source>
</reference>
<evidence type="ECO:0000256" key="3">
    <source>
        <dbReference type="ARBA" id="ARBA00030367"/>
    </source>
</evidence>
<protein>
    <recommendedName>
        <fullName evidence="2">Replication termination factor 2</fullName>
    </recommendedName>
    <alternativeName>
        <fullName evidence="3">Replication termination factor 2 domain-containing protein 1</fullName>
    </alternativeName>
</protein>
<dbReference type="InterPro" id="IPR027799">
    <property type="entry name" value="Rtf2_RING-finger"/>
</dbReference>
<dbReference type="InterPro" id="IPR006735">
    <property type="entry name" value="Rtf2"/>
</dbReference>
<comment type="similarity">
    <text evidence="1">Belongs to the rtf2 family.</text>
</comment>
<dbReference type="Proteomes" id="UP000192223">
    <property type="component" value="Unplaced"/>
</dbReference>
<dbReference type="GO" id="GO:0005634">
    <property type="term" value="C:nucleus"/>
    <property type="evidence" value="ECO:0007669"/>
    <property type="project" value="TreeGrafter"/>
</dbReference>
<organism evidence="6 7">
    <name type="scientific">Agrilus planipennis</name>
    <name type="common">Emerald ash borer</name>
    <name type="synonym">Agrilus marcopoli</name>
    <dbReference type="NCBI Taxonomy" id="224129"/>
    <lineage>
        <taxon>Eukaryota</taxon>
        <taxon>Metazoa</taxon>
        <taxon>Ecdysozoa</taxon>
        <taxon>Arthropoda</taxon>
        <taxon>Hexapoda</taxon>
        <taxon>Insecta</taxon>
        <taxon>Pterygota</taxon>
        <taxon>Neoptera</taxon>
        <taxon>Endopterygota</taxon>
        <taxon>Coleoptera</taxon>
        <taxon>Polyphaga</taxon>
        <taxon>Elateriformia</taxon>
        <taxon>Buprestoidea</taxon>
        <taxon>Buprestidae</taxon>
        <taxon>Agrilinae</taxon>
        <taxon>Agrilus</taxon>
    </lineage>
</organism>
<dbReference type="AlphaFoldDB" id="A0A1W4WWE4"/>
<keyword evidence="4" id="KW-0175">Coiled coil</keyword>
<accession>A0A1W4WWE4</accession>
<dbReference type="GeneID" id="108736439"/>
<evidence type="ECO:0000313" key="7">
    <source>
        <dbReference type="RefSeq" id="XP_018324380.1"/>
    </source>
</evidence>
<keyword evidence="6" id="KW-1185">Reference proteome</keyword>
<proteinExistence type="inferred from homology"/>
<dbReference type="FunCoup" id="A0A1W4WWE4">
    <property type="interactions" value="2425"/>
</dbReference>
<sequence>MGCDGGTIPRRDELVRVKKKPEAKDKDSELAFQWRHCFLTQLLLQEPIVMCGMGHLYSKLPLIEALLNRDSLPDSVRHIKSLKDVRNLNLTPNPEFVSGDDKKDGSVDTRGAPYICPVIGLEMSGKFRFVALWTCGCVFSERALKEISTSTCHKCLMPFTEDDVVVLNGTEEDMVLMRSRIELRKQKNKKDKEKKKEIKKEIEATKCEETEPAKNSVTNAGKSSANENVEKPKVVAATLKRPRNLINDESTKKMKACYSVAKDPNASDVYKSLFTSHKSENEQQRAHWITYNPFYN</sequence>
<dbReference type="GO" id="GO:0006274">
    <property type="term" value="P:DNA replication termination"/>
    <property type="evidence" value="ECO:0007669"/>
    <property type="project" value="TreeGrafter"/>
</dbReference>
<feature type="compositionally biased region" description="Polar residues" evidence="5">
    <location>
        <begin position="213"/>
        <end position="227"/>
    </location>
</feature>
<dbReference type="PANTHER" id="PTHR12775:SF0">
    <property type="entry name" value="REPLICATION TERMINATION FACTOR 2"/>
    <property type="match status" value="1"/>
</dbReference>
<dbReference type="Pfam" id="PF04641">
    <property type="entry name" value="Rtf2"/>
    <property type="match status" value="1"/>
</dbReference>
<feature type="region of interest" description="Disordered" evidence="5">
    <location>
        <begin position="208"/>
        <end position="228"/>
    </location>
</feature>
<dbReference type="CDD" id="cd16653">
    <property type="entry name" value="RING-like_Rtf2"/>
    <property type="match status" value="1"/>
</dbReference>
<dbReference type="InParanoid" id="A0A1W4WWE4"/>
<evidence type="ECO:0000313" key="6">
    <source>
        <dbReference type="Proteomes" id="UP000192223"/>
    </source>
</evidence>
<dbReference type="KEGG" id="apln:108736439"/>
<dbReference type="OrthoDB" id="247013at2759"/>
<dbReference type="PANTHER" id="PTHR12775">
    <property type="entry name" value="PROTEIN C20ORF43 HOMOLOG"/>
    <property type="match status" value="1"/>
</dbReference>
<evidence type="ECO:0000256" key="4">
    <source>
        <dbReference type="SAM" id="Coils"/>
    </source>
</evidence>
<evidence type="ECO:0000256" key="1">
    <source>
        <dbReference type="ARBA" id="ARBA00009885"/>
    </source>
</evidence>
<gene>
    <name evidence="7" type="primary">LOC108736439</name>
</gene>
<feature type="coiled-coil region" evidence="4">
    <location>
        <begin position="176"/>
        <end position="208"/>
    </location>
</feature>
<name>A0A1W4WWE4_AGRPL</name>
<dbReference type="RefSeq" id="XP_018324380.1">
    <property type="nucleotide sequence ID" value="XM_018468878.1"/>
</dbReference>
<evidence type="ECO:0000256" key="5">
    <source>
        <dbReference type="SAM" id="MobiDB-lite"/>
    </source>
</evidence>
<evidence type="ECO:0000256" key="2">
    <source>
        <dbReference type="ARBA" id="ARBA00015157"/>
    </source>
</evidence>